<organism evidence="2 3">
    <name type="scientific">Hypsibius exemplaris</name>
    <name type="common">Freshwater tardigrade</name>
    <dbReference type="NCBI Taxonomy" id="2072580"/>
    <lineage>
        <taxon>Eukaryota</taxon>
        <taxon>Metazoa</taxon>
        <taxon>Ecdysozoa</taxon>
        <taxon>Tardigrada</taxon>
        <taxon>Eutardigrada</taxon>
        <taxon>Parachela</taxon>
        <taxon>Hypsibioidea</taxon>
        <taxon>Hypsibiidae</taxon>
        <taxon>Hypsibius</taxon>
    </lineage>
</organism>
<evidence type="ECO:0000256" key="1">
    <source>
        <dbReference type="SAM" id="MobiDB-lite"/>
    </source>
</evidence>
<proteinExistence type="predicted"/>
<dbReference type="AlphaFoldDB" id="A0A9X6NEI3"/>
<feature type="compositionally biased region" description="Polar residues" evidence="1">
    <location>
        <begin position="25"/>
        <end position="35"/>
    </location>
</feature>
<accession>A0A9X6NEI3</accession>
<comment type="caution">
    <text evidence="2">The sequence shown here is derived from an EMBL/GenBank/DDBJ whole genome shotgun (WGS) entry which is preliminary data.</text>
</comment>
<dbReference type="EMBL" id="MTYJ01000219">
    <property type="protein sequence ID" value="OWA51256.1"/>
    <property type="molecule type" value="Genomic_DNA"/>
</dbReference>
<gene>
    <name evidence="2" type="ORF">BV898_15748</name>
</gene>
<protein>
    <submittedName>
        <fullName evidence="2">Uncharacterized protein</fullName>
    </submittedName>
</protein>
<keyword evidence="3" id="KW-1185">Reference proteome</keyword>
<feature type="region of interest" description="Disordered" evidence="1">
    <location>
        <begin position="20"/>
        <end position="81"/>
    </location>
</feature>
<evidence type="ECO:0000313" key="2">
    <source>
        <dbReference type="EMBL" id="OWA51256.1"/>
    </source>
</evidence>
<sequence>MLEAAASNPRGTRAIAIAYQEGKDQSTAQQASGRDTAQMAAPAAISTGTTSKTYGGLPNQQQSGQGAGDPPHGGNGQPPWSGWPFPLSSLCLVFQIRRCRSATMGTNAGRDWRTTAGRAGTDRAYPTGCVVRPAIRDSTATGPTDAGRSA</sequence>
<feature type="compositionally biased region" description="Polar residues" evidence="1">
    <location>
        <begin position="46"/>
        <end position="64"/>
    </location>
</feature>
<dbReference type="Proteomes" id="UP000192578">
    <property type="component" value="Unassembled WGS sequence"/>
</dbReference>
<reference evidence="3" key="1">
    <citation type="submission" date="2017-01" db="EMBL/GenBank/DDBJ databases">
        <title>Comparative genomics of anhydrobiosis in the tardigrade Hypsibius dujardini.</title>
        <authorList>
            <person name="Yoshida Y."/>
            <person name="Koutsovoulos G."/>
            <person name="Laetsch D."/>
            <person name="Stevens L."/>
            <person name="Kumar S."/>
            <person name="Horikawa D."/>
            <person name="Ishino K."/>
            <person name="Komine S."/>
            <person name="Tomita M."/>
            <person name="Blaxter M."/>
            <person name="Arakawa K."/>
        </authorList>
    </citation>
    <scope>NUCLEOTIDE SEQUENCE [LARGE SCALE GENOMIC DNA]</scope>
    <source>
        <strain evidence="3">Z151</strain>
    </source>
</reference>
<feature type="compositionally biased region" description="Gly residues" evidence="1">
    <location>
        <begin position="65"/>
        <end position="76"/>
    </location>
</feature>
<name>A0A9X6NEI3_HYPEX</name>
<evidence type="ECO:0000313" key="3">
    <source>
        <dbReference type="Proteomes" id="UP000192578"/>
    </source>
</evidence>